<keyword evidence="2" id="KW-1133">Transmembrane helix</keyword>
<dbReference type="AlphaFoldDB" id="A0A1C3NUB3"/>
<keyword evidence="5" id="KW-1185">Reference proteome</keyword>
<dbReference type="InterPro" id="IPR050811">
    <property type="entry name" value="Phosphate_ABC_transporter"/>
</dbReference>
<dbReference type="SUPFAM" id="SSF53850">
    <property type="entry name" value="Periplasmic binding protein-like II"/>
    <property type="match status" value="1"/>
</dbReference>
<gene>
    <name evidence="4" type="ORF">FDG2_0818</name>
</gene>
<dbReference type="Pfam" id="PF12849">
    <property type="entry name" value="PBP_like_2"/>
    <property type="match status" value="1"/>
</dbReference>
<sequence>MGWLSAENIVAVLTAVLGIAASFAVVWYERRVPRRRRIGYRVQMDTPIGSDNRSGQGQANIRLGLFNDLPDMSDATLVLLRIENDGAESITDTDYTSNGLTAVFTERIVRGVAVTQPDAEHLMDHFAPPGAMRHNDSTIYLPRVPLNRGQHYKLLVLLTSGGVGCHVRVTGGIRDGAVMPNRSTTVDDTPPLFSRPARWITILLTLCVTALAIIIVVRRNVPPPIGCATGKLTVIGSTAFAPVVREIAEKYESDCPDSKITVNAHGSNEGIQELAEAGGESASGSSPAVIAVYDGSKPDGYLQMTGERVAVSAFALVVNDQVSTGNLTIDQIRRIYRGDVLNWNQVGGPDLPVLLVSRDANSGTRDLFRRRILDGLGEPALTSLDCEHRNSPQDRVVRCELDSTERVLRTVAKLPGAIGYSELQAAVTSKGLHTLRINGQEPSIEAIGGSTYPFTEVEYAYTYGRPPAGSLTSSFLNYLTRGSGQDVMKAYGHLPCYSPEGFKRCQQ</sequence>
<evidence type="ECO:0000256" key="1">
    <source>
        <dbReference type="ARBA" id="ARBA00022729"/>
    </source>
</evidence>
<keyword evidence="1" id="KW-0732">Signal</keyword>
<dbReference type="EMBL" id="FLUV01000328">
    <property type="protein sequence ID" value="SBW18783.1"/>
    <property type="molecule type" value="Genomic_DNA"/>
</dbReference>
<evidence type="ECO:0000313" key="5">
    <source>
        <dbReference type="Proteomes" id="UP000199013"/>
    </source>
</evidence>
<dbReference type="Gene3D" id="3.40.190.10">
    <property type="entry name" value="Periplasmic binding protein-like II"/>
    <property type="match status" value="2"/>
</dbReference>
<evidence type="ECO:0000313" key="4">
    <source>
        <dbReference type="EMBL" id="SBW18783.1"/>
    </source>
</evidence>
<accession>A0A1C3NUB3</accession>
<reference evidence="5" key="1">
    <citation type="submission" date="2016-02" db="EMBL/GenBank/DDBJ databases">
        <authorList>
            <person name="Wibberg D."/>
        </authorList>
    </citation>
    <scope>NUCLEOTIDE SEQUENCE [LARGE SCALE GENOMIC DNA]</scope>
</reference>
<dbReference type="InterPro" id="IPR024370">
    <property type="entry name" value="PBP_domain"/>
</dbReference>
<organism evidence="4 5">
    <name type="scientific">Candidatus Protofrankia californiensis</name>
    <dbReference type="NCBI Taxonomy" id="1839754"/>
    <lineage>
        <taxon>Bacteria</taxon>
        <taxon>Bacillati</taxon>
        <taxon>Actinomycetota</taxon>
        <taxon>Actinomycetes</taxon>
        <taxon>Frankiales</taxon>
        <taxon>Frankiaceae</taxon>
        <taxon>Protofrankia</taxon>
    </lineage>
</organism>
<name>A0A1C3NUB3_9ACTN</name>
<protein>
    <submittedName>
        <fullName evidence="4">Putative phosphate binding ABC transporter</fullName>
    </submittedName>
</protein>
<evidence type="ECO:0000256" key="2">
    <source>
        <dbReference type="SAM" id="Phobius"/>
    </source>
</evidence>
<dbReference type="PANTHER" id="PTHR30570:SF1">
    <property type="entry name" value="PHOSPHATE-BINDING PROTEIN PSTS"/>
    <property type="match status" value="1"/>
</dbReference>
<dbReference type="PANTHER" id="PTHR30570">
    <property type="entry name" value="PERIPLASMIC PHOSPHATE BINDING COMPONENT OF PHOSPHATE ABC TRANSPORTER"/>
    <property type="match status" value="1"/>
</dbReference>
<keyword evidence="2" id="KW-0472">Membrane</keyword>
<dbReference type="Proteomes" id="UP000199013">
    <property type="component" value="Unassembled WGS sequence"/>
</dbReference>
<feature type="domain" description="PBP" evidence="3">
    <location>
        <begin position="227"/>
        <end position="480"/>
    </location>
</feature>
<feature type="transmembrane region" description="Helical" evidence="2">
    <location>
        <begin position="6"/>
        <end position="28"/>
    </location>
</feature>
<evidence type="ECO:0000259" key="3">
    <source>
        <dbReference type="Pfam" id="PF12849"/>
    </source>
</evidence>
<keyword evidence="2" id="KW-0812">Transmembrane</keyword>
<feature type="transmembrane region" description="Helical" evidence="2">
    <location>
        <begin position="199"/>
        <end position="217"/>
    </location>
</feature>
<proteinExistence type="predicted"/>